<dbReference type="InterPro" id="IPR011049">
    <property type="entry name" value="Serralysin-like_metalloprot_C"/>
</dbReference>
<dbReference type="InterPro" id="IPR003995">
    <property type="entry name" value="RTX_toxin_determinant-A"/>
</dbReference>
<dbReference type="KEGG" id="mico:GDR74_05665"/>
<gene>
    <name evidence="9" type="ORF">GDR74_05665</name>
</gene>
<feature type="region of interest" description="Disordered" evidence="8">
    <location>
        <begin position="467"/>
        <end position="490"/>
    </location>
</feature>
<dbReference type="AlphaFoldDB" id="A0A5P9JSY5"/>
<name>A0A5P9JSY5_9HYPH</name>
<evidence type="ECO:0000256" key="3">
    <source>
        <dbReference type="ARBA" id="ARBA00022525"/>
    </source>
</evidence>
<evidence type="ECO:0000256" key="6">
    <source>
        <dbReference type="ARBA" id="ARBA00023026"/>
    </source>
</evidence>
<evidence type="ECO:0000256" key="8">
    <source>
        <dbReference type="SAM" id="MobiDB-lite"/>
    </source>
</evidence>
<protein>
    <recommendedName>
        <fullName evidence="11">Calcium-binding protein</fullName>
    </recommendedName>
</protein>
<dbReference type="Pfam" id="PF00353">
    <property type="entry name" value="HemolysinCabind"/>
    <property type="match status" value="2"/>
</dbReference>
<dbReference type="InterPro" id="IPR018511">
    <property type="entry name" value="Hemolysin-typ_Ca-bd_CS"/>
</dbReference>
<dbReference type="Proteomes" id="UP000325614">
    <property type="component" value="Chromosome"/>
</dbReference>
<dbReference type="SUPFAM" id="SSF51120">
    <property type="entry name" value="beta-Roll"/>
    <property type="match status" value="2"/>
</dbReference>
<keyword evidence="4" id="KW-0800">Toxin</keyword>
<organism evidence="9 10">
    <name type="scientific">Microvirga thermotolerans</name>
    <dbReference type="NCBI Taxonomy" id="2651334"/>
    <lineage>
        <taxon>Bacteria</taxon>
        <taxon>Pseudomonadati</taxon>
        <taxon>Pseudomonadota</taxon>
        <taxon>Alphaproteobacteria</taxon>
        <taxon>Hyphomicrobiales</taxon>
        <taxon>Methylobacteriaceae</taxon>
        <taxon>Microvirga</taxon>
    </lineage>
</organism>
<evidence type="ECO:0000256" key="5">
    <source>
        <dbReference type="ARBA" id="ARBA00022737"/>
    </source>
</evidence>
<feature type="compositionally biased region" description="Low complexity" evidence="8">
    <location>
        <begin position="467"/>
        <end position="476"/>
    </location>
</feature>
<dbReference type="SUPFAM" id="SSF51445">
    <property type="entry name" value="(Trans)glycosidases"/>
    <property type="match status" value="1"/>
</dbReference>
<dbReference type="GO" id="GO:0005509">
    <property type="term" value="F:calcium ion binding"/>
    <property type="evidence" value="ECO:0007669"/>
    <property type="project" value="InterPro"/>
</dbReference>
<dbReference type="GO" id="GO:0016020">
    <property type="term" value="C:membrane"/>
    <property type="evidence" value="ECO:0007669"/>
    <property type="project" value="UniProtKB-SubCell"/>
</dbReference>
<dbReference type="RefSeq" id="WP_152585392.1">
    <property type="nucleotide sequence ID" value="NZ_CP045423.1"/>
</dbReference>
<dbReference type="GO" id="GO:0005576">
    <property type="term" value="C:extracellular region"/>
    <property type="evidence" value="ECO:0007669"/>
    <property type="project" value="UniProtKB-SubCell"/>
</dbReference>
<dbReference type="InterPro" id="IPR001343">
    <property type="entry name" value="Hemolysn_Ca-bd"/>
</dbReference>
<dbReference type="EMBL" id="CP045423">
    <property type="protein sequence ID" value="QFU15747.1"/>
    <property type="molecule type" value="Genomic_DNA"/>
</dbReference>
<dbReference type="PRINTS" id="PR01488">
    <property type="entry name" value="RTXTOXINA"/>
</dbReference>
<comment type="subcellular location">
    <subcellularLocation>
        <location evidence="1">Membrane</location>
    </subcellularLocation>
    <subcellularLocation>
        <location evidence="2">Secreted</location>
    </subcellularLocation>
</comment>
<evidence type="ECO:0000313" key="10">
    <source>
        <dbReference type="Proteomes" id="UP000325614"/>
    </source>
</evidence>
<dbReference type="Pfam" id="PF22612">
    <property type="entry name" value="GH113"/>
    <property type="match status" value="1"/>
</dbReference>
<dbReference type="InterPro" id="IPR017853">
    <property type="entry name" value="GH"/>
</dbReference>
<dbReference type="InterPro" id="IPR055151">
    <property type="entry name" value="GH113"/>
</dbReference>
<accession>A0A5P9JSY5</accession>
<dbReference type="PROSITE" id="PS00330">
    <property type="entry name" value="HEMOLYSIN_CALCIUM"/>
    <property type="match status" value="3"/>
</dbReference>
<evidence type="ECO:0000313" key="9">
    <source>
        <dbReference type="EMBL" id="QFU15747.1"/>
    </source>
</evidence>
<dbReference type="GO" id="GO:0090729">
    <property type="term" value="F:toxin activity"/>
    <property type="evidence" value="ECO:0007669"/>
    <property type="project" value="UniProtKB-KW"/>
</dbReference>
<evidence type="ECO:0000256" key="7">
    <source>
        <dbReference type="ARBA" id="ARBA00023136"/>
    </source>
</evidence>
<evidence type="ECO:0000256" key="2">
    <source>
        <dbReference type="ARBA" id="ARBA00004613"/>
    </source>
</evidence>
<proteinExistence type="predicted"/>
<keyword evidence="10" id="KW-1185">Reference proteome</keyword>
<keyword evidence="6" id="KW-0843">Virulence</keyword>
<dbReference type="Gene3D" id="3.20.20.80">
    <property type="entry name" value="Glycosidases"/>
    <property type="match status" value="1"/>
</dbReference>
<dbReference type="Gene3D" id="2.150.10.10">
    <property type="entry name" value="Serralysin-like metalloprotease, C-terminal"/>
    <property type="match status" value="2"/>
</dbReference>
<evidence type="ECO:0008006" key="11">
    <source>
        <dbReference type="Google" id="ProtNLM"/>
    </source>
</evidence>
<reference evidence="9 10" key="1">
    <citation type="submission" date="2019-10" db="EMBL/GenBank/DDBJ databases">
        <title>Isolation, Identification of Microvirga thermotolerans HR1, a novel thermophilic bacterium and Comparative Genomics of the genus Microvirga.</title>
        <authorList>
            <person name="Li J."/>
            <person name="Zhang W."/>
            <person name="Lin M."/>
            <person name="Wang J."/>
        </authorList>
    </citation>
    <scope>NUCLEOTIDE SEQUENCE [LARGE SCALE GENOMIC DNA]</scope>
    <source>
        <strain evidence="9 10">HR1</strain>
    </source>
</reference>
<dbReference type="CDD" id="cd19608">
    <property type="entry name" value="GH113_mannanase-like"/>
    <property type="match status" value="1"/>
</dbReference>
<evidence type="ECO:0000256" key="1">
    <source>
        <dbReference type="ARBA" id="ARBA00004370"/>
    </source>
</evidence>
<sequence length="637" mass="68723">MSNDQIFTWEGITLPSYWSGNISRPGGHAALTQIGNTGANTVTLIPNFFQNDKFSNEVHLNFGDPNNPWDNESDSYEQVTQAVIDSRAHGLNVVVKPHVETANRVWRAEIAPTDPKAWFESYKAMMVGYAQAAQAGGAAMFCVGTEMRSMTDPTKVCSDGISYTQKWAEIIDAVRAVFTGKITYAATYDEVVKVGFWDKVDYIGIDAYIPSSTVNDPTVDQIVDAWVKPHFNSWVRDTLYGGKSVVDYYKALSERYGKQILFTEVGYRSADGANKDPGSFGGSPPVDNQEQVDCYTALYKVMENYGGQWLGGAFLWSYHPFENPMTDPLAQVPYTDYTTQHKPANDVITERYSGPAHVTGVTWTGNALANKLDGGYHNDTLVGAGGDDTLWGGAGDDRLNGGAGNDVLDGSTGTNTAVFSGAKSAYALARNADGTVTVTDTRAGQDGTDRLKNVQFAQFSDQTLDLSTLSSPASGGSNSGGSNGPSGLVLRGTARADRLTGREGDDQLWGRAGKDVLAGGAGKDVFVFDTKPGKANLDRIVDFSVADDTIWLDNALFKANPGFYAAIRKGTSAKPLALKSAFFRVADKAKDANDFLVYDRKKGVLFYDPDGAGEKAMVAIATLSKNLKMTAKDFFVI</sequence>
<dbReference type="InterPro" id="IPR050557">
    <property type="entry name" value="RTX_toxin/Mannuronan_C5-epim"/>
</dbReference>
<keyword evidence="3" id="KW-0964">Secreted</keyword>
<keyword evidence="7" id="KW-0472">Membrane</keyword>
<dbReference type="PANTHER" id="PTHR38340:SF1">
    <property type="entry name" value="S-LAYER PROTEIN"/>
    <property type="match status" value="1"/>
</dbReference>
<dbReference type="PRINTS" id="PR00313">
    <property type="entry name" value="CABNDNGRPT"/>
</dbReference>
<evidence type="ECO:0000256" key="4">
    <source>
        <dbReference type="ARBA" id="ARBA00022656"/>
    </source>
</evidence>
<dbReference type="PANTHER" id="PTHR38340">
    <property type="entry name" value="S-LAYER PROTEIN"/>
    <property type="match status" value="1"/>
</dbReference>
<keyword evidence="5" id="KW-0677">Repeat</keyword>